<dbReference type="EMBL" id="JAQQWE010000001">
    <property type="protein sequence ID" value="KAK7965876.1"/>
    <property type="molecule type" value="Genomic_DNA"/>
</dbReference>
<proteinExistence type="predicted"/>
<sequence length="111" mass="12127">MGRGSRAAGGGGSSRIREHAGGYGTAVPGSPGVQQQQQQQQHEQQEDEEQKHPDRFRHELPLNEAPSQLPDNQAPGRPTSGMATAVPARGVRENSQSRRQVFEMTGDEYHQ</sequence>
<feature type="region of interest" description="Disordered" evidence="1">
    <location>
        <begin position="1"/>
        <end position="111"/>
    </location>
</feature>
<accession>A0ABR1QT70</accession>
<evidence type="ECO:0000313" key="3">
    <source>
        <dbReference type="Proteomes" id="UP001391051"/>
    </source>
</evidence>
<keyword evidence="3" id="KW-1185">Reference proteome</keyword>
<evidence type="ECO:0000256" key="1">
    <source>
        <dbReference type="SAM" id="MobiDB-lite"/>
    </source>
</evidence>
<reference evidence="2 3" key="1">
    <citation type="submission" date="2023-01" db="EMBL/GenBank/DDBJ databases">
        <title>Analysis of 21 Apiospora genomes using comparative genomics revels a genus with tremendous synthesis potential of carbohydrate active enzymes and secondary metabolites.</title>
        <authorList>
            <person name="Sorensen T."/>
        </authorList>
    </citation>
    <scope>NUCLEOTIDE SEQUENCE [LARGE SCALE GENOMIC DNA]</scope>
    <source>
        <strain evidence="2 3">CBS 24483</strain>
    </source>
</reference>
<dbReference type="GeneID" id="92069437"/>
<comment type="caution">
    <text evidence="2">The sequence shown here is derived from an EMBL/GenBank/DDBJ whole genome shotgun (WGS) entry which is preliminary data.</text>
</comment>
<organism evidence="2 3">
    <name type="scientific">Apiospora aurea</name>
    <dbReference type="NCBI Taxonomy" id="335848"/>
    <lineage>
        <taxon>Eukaryota</taxon>
        <taxon>Fungi</taxon>
        <taxon>Dikarya</taxon>
        <taxon>Ascomycota</taxon>
        <taxon>Pezizomycotina</taxon>
        <taxon>Sordariomycetes</taxon>
        <taxon>Xylariomycetidae</taxon>
        <taxon>Amphisphaeriales</taxon>
        <taxon>Apiosporaceae</taxon>
        <taxon>Apiospora</taxon>
    </lineage>
</organism>
<feature type="compositionally biased region" description="Gly residues" evidence="1">
    <location>
        <begin position="1"/>
        <end position="13"/>
    </location>
</feature>
<feature type="compositionally biased region" description="Basic and acidic residues" evidence="1">
    <location>
        <begin position="49"/>
        <end position="61"/>
    </location>
</feature>
<name>A0ABR1QT70_9PEZI</name>
<gene>
    <name evidence="2" type="ORF">PG986_000153</name>
</gene>
<dbReference type="Proteomes" id="UP001391051">
    <property type="component" value="Unassembled WGS sequence"/>
</dbReference>
<protein>
    <submittedName>
        <fullName evidence="2">Uncharacterized protein</fullName>
    </submittedName>
</protein>
<dbReference type="RefSeq" id="XP_066705268.1">
    <property type="nucleotide sequence ID" value="XM_066836375.1"/>
</dbReference>
<evidence type="ECO:0000313" key="2">
    <source>
        <dbReference type="EMBL" id="KAK7965876.1"/>
    </source>
</evidence>